<gene>
    <name evidence="1" type="ORF">CK820_G0019106</name>
</gene>
<sequence length="46" mass="5179">MDTSSKENIQLFCKTSVQPVGRPSFKTEYPSSEEKQPCCGELKVQI</sequence>
<evidence type="ECO:0000313" key="1">
    <source>
        <dbReference type="EMBL" id="PNI98247.1"/>
    </source>
</evidence>
<dbReference type="AlphaFoldDB" id="A0A2J8QPQ5"/>
<proteinExistence type="predicted"/>
<accession>A0A2J8QPQ5</accession>
<reference evidence="1" key="1">
    <citation type="submission" date="2017-12" db="EMBL/GenBank/DDBJ databases">
        <title>High-resolution comparative analysis of great ape genomes.</title>
        <authorList>
            <person name="Pollen A."/>
            <person name="Hastie A."/>
            <person name="Hormozdiari F."/>
            <person name="Dougherty M."/>
            <person name="Liu R."/>
            <person name="Chaisson M."/>
            <person name="Hoppe E."/>
            <person name="Hill C."/>
            <person name="Pang A."/>
            <person name="Hillier L."/>
            <person name="Baker C."/>
            <person name="Armstrong J."/>
            <person name="Shendure J."/>
            <person name="Paten B."/>
            <person name="Wilson R."/>
            <person name="Chao H."/>
            <person name="Schneider V."/>
            <person name="Ventura M."/>
            <person name="Kronenberg Z."/>
            <person name="Murali S."/>
            <person name="Gordon D."/>
            <person name="Cantsilieris S."/>
            <person name="Munson K."/>
            <person name="Nelson B."/>
            <person name="Raja A."/>
            <person name="Underwood J."/>
            <person name="Diekhans M."/>
            <person name="Fiddes I."/>
            <person name="Haussler D."/>
            <person name="Eichler E."/>
        </authorList>
    </citation>
    <scope>NUCLEOTIDE SEQUENCE [LARGE SCALE GENOMIC DNA]</scope>
    <source>
        <strain evidence="1">Yerkes chimp pedigree #C0471</strain>
    </source>
</reference>
<name>A0A2J8QPQ5_PANTR</name>
<protein>
    <submittedName>
        <fullName evidence="1">SLCO1C1 isoform 4</fullName>
    </submittedName>
</protein>
<organism evidence="1">
    <name type="scientific">Pan troglodytes</name>
    <name type="common">Chimpanzee</name>
    <dbReference type="NCBI Taxonomy" id="9598"/>
    <lineage>
        <taxon>Eukaryota</taxon>
        <taxon>Metazoa</taxon>
        <taxon>Chordata</taxon>
        <taxon>Craniata</taxon>
        <taxon>Vertebrata</taxon>
        <taxon>Euteleostomi</taxon>
        <taxon>Mammalia</taxon>
        <taxon>Eutheria</taxon>
        <taxon>Euarchontoglires</taxon>
        <taxon>Primates</taxon>
        <taxon>Haplorrhini</taxon>
        <taxon>Catarrhini</taxon>
        <taxon>Hominidae</taxon>
        <taxon>Pan</taxon>
    </lineage>
</organism>
<comment type="caution">
    <text evidence="1">The sequence shown here is derived from an EMBL/GenBank/DDBJ whole genome shotgun (WGS) entry which is preliminary data.</text>
</comment>
<dbReference type="EMBL" id="NBAG03000025">
    <property type="protein sequence ID" value="PNI98247.1"/>
    <property type="molecule type" value="Genomic_DNA"/>
</dbReference>